<keyword evidence="4" id="KW-0732">Signal</keyword>
<dbReference type="Gene3D" id="3.10.450.30">
    <property type="entry name" value="Microbial ribonucleases"/>
    <property type="match status" value="1"/>
</dbReference>
<feature type="region of interest" description="Disordered" evidence="3">
    <location>
        <begin position="141"/>
        <end position="178"/>
    </location>
</feature>
<dbReference type="GO" id="GO:0016787">
    <property type="term" value="F:hydrolase activity"/>
    <property type="evidence" value="ECO:0007669"/>
    <property type="project" value="UniProtKB-KW"/>
</dbReference>
<comment type="caution">
    <text evidence="5">The sequence shown here is derived from an EMBL/GenBank/DDBJ whole genome shotgun (WGS) entry which is preliminary data.</text>
</comment>
<proteinExistence type="predicted"/>
<feature type="signal peptide" evidence="4">
    <location>
        <begin position="1"/>
        <end position="18"/>
    </location>
</feature>
<gene>
    <name evidence="5" type="ORF">GQ607_003084</name>
</gene>
<dbReference type="OrthoDB" id="4224768at2759"/>
<evidence type="ECO:0000313" key="6">
    <source>
        <dbReference type="Proteomes" id="UP000434172"/>
    </source>
</evidence>
<dbReference type="SUPFAM" id="SSF53933">
    <property type="entry name" value="Microbial ribonucleases"/>
    <property type="match status" value="1"/>
</dbReference>
<dbReference type="EMBL" id="WOWK01000011">
    <property type="protein sequence ID" value="KAF0329516.1"/>
    <property type="molecule type" value="Genomic_DNA"/>
</dbReference>
<evidence type="ECO:0000256" key="2">
    <source>
        <dbReference type="ARBA" id="ARBA00022801"/>
    </source>
</evidence>
<reference evidence="5 6" key="1">
    <citation type="submission" date="2019-12" db="EMBL/GenBank/DDBJ databases">
        <title>A genome sequence resource for the geographically widespread anthracnose pathogen Colletotrichum asianum.</title>
        <authorList>
            <person name="Meng Y."/>
        </authorList>
    </citation>
    <scope>NUCLEOTIDE SEQUENCE [LARGE SCALE GENOMIC DNA]</scope>
    <source>
        <strain evidence="5 6">ICMP 18580</strain>
    </source>
</reference>
<keyword evidence="2" id="KW-0378">Hydrolase</keyword>
<name>A0A8H3ZW73_9PEZI</name>
<accession>A0A8H3ZW73</accession>
<dbReference type="AlphaFoldDB" id="A0A8H3ZW73"/>
<evidence type="ECO:0000313" key="5">
    <source>
        <dbReference type="EMBL" id="KAF0329516.1"/>
    </source>
</evidence>
<sequence>MVSFTQLLTFLAASVAVASPVSFSDNGEGIIEIRAGDDVYVCKAGSSNSGALYGEIKLADAMRDVAAAKITKGSSGYPKPFGNLGNVMNFASGCSSDVWELPVLPGGKAYNYKARKGGNSPGPIRVFYNKNLQFCGIGAKEKADGSGNPHNCALKPKAEDKGKGKGKDKGKGKGKASA</sequence>
<keyword evidence="1" id="KW-0540">Nuclease</keyword>
<dbReference type="Proteomes" id="UP000434172">
    <property type="component" value="Unassembled WGS sequence"/>
</dbReference>
<dbReference type="GO" id="GO:0003723">
    <property type="term" value="F:RNA binding"/>
    <property type="evidence" value="ECO:0007669"/>
    <property type="project" value="InterPro"/>
</dbReference>
<dbReference type="InterPro" id="IPR016191">
    <property type="entry name" value="Ribonuclease/ribotoxin"/>
</dbReference>
<evidence type="ECO:0000256" key="4">
    <source>
        <dbReference type="SAM" id="SignalP"/>
    </source>
</evidence>
<protein>
    <submittedName>
        <fullName evidence="5">Uncharacterized protein</fullName>
    </submittedName>
</protein>
<keyword evidence="6" id="KW-1185">Reference proteome</keyword>
<evidence type="ECO:0000256" key="3">
    <source>
        <dbReference type="SAM" id="MobiDB-lite"/>
    </source>
</evidence>
<dbReference type="GO" id="GO:0004540">
    <property type="term" value="F:RNA nuclease activity"/>
    <property type="evidence" value="ECO:0007669"/>
    <property type="project" value="InterPro"/>
</dbReference>
<feature type="chain" id="PRO_5034046638" evidence="4">
    <location>
        <begin position="19"/>
        <end position="178"/>
    </location>
</feature>
<feature type="compositionally biased region" description="Basic and acidic residues" evidence="3">
    <location>
        <begin position="156"/>
        <end position="171"/>
    </location>
</feature>
<evidence type="ECO:0000256" key="1">
    <source>
        <dbReference type="ARBA" id="ARBA00022722"/>
    </source>
</evidence>
<organism evidence="5 6">
    <name type="scientific">Colletotrichum asianum</name>
    <dbReference type="NCBI Taxonomy" id="702518"/>
    <lineage>
        <taxon>Eukaryota</taxon>
        <taxon>Fungi</taxon>
        <taxon>Dikarya</taxon>
        <taxon>Ascomycota</taxon>
        <taxon>Pezizomycotina</taxon>
        <taxon>Sordariomycetes</taxon>
        <taxon>Hypocreomycetidae</taxon>
        <taxon>Glomerellales</taxon>
        <taxon>Glomerellaceae</taxon>
        <taxon>Colletotrichum</taxon>
        <taxon>Colletotrichum gloeosporioides species complex</taxon>
    </lineage>
</organism>